<accession>A0AAW2MJ04</accession>
<feature type="transmembrane region" description="Helical" evidence="1">
    <location>
        <begin position="53"/>
        <end position="73"/>
    </location>
</feature>
<evidence type="ECO:0000313" key="2">
    <source>
        <dbReference type="EMBL" id="KAL0331141.1"/>
    </source>
</evidence>
<keyword evidence="1" id="KW-0812">Transmembrane</keyword>
<reference evidence="2" key="2">
    <citation type="journal article" date="2024" name="Plant">
        <title>Genomic evolution and insights into agronomic trait innovations of Sesamum species.</title>
        <authorList>
            <person name="Miao H."/>
            <person name="Wang L."/>
            <person name="Qu L."/>
            <person name="Liu H."/>
            <person name="Sun Y."/>
            <person name="Le M."/>
            <person name="Wang Q."/>
            <person name="Wei S."/>
            <person name="Zheng Y."/>
            <person name="Lin W."/>
            <person name="Duan Y."/>
            <person name="Cao H."/>
            <person name="Xiong S."/>
            <person name="Wang X."/>
            <person name="Wei L."/>
            <person name="Li C."/>
            <person name="Ma Q."/>
            <person name="Ju M."/>
            <person name="Zhao R."/>
            <person name="Li G."/>
            <person name="Mu C."/>
            <person name="Tian Q."/>
            <person name="Mei H."/>
            <person name="Zhang T."/>
            <person name="Gao T."/>
            <person name="Zhang H."/>
        </authorList>
    </citation>
    <scope>NUCLEOTIDE SEQUENCE</scope>
    <source>
        <strain evidence="2">G01</strain>
    </source>
</reference>
<evidence type="ECO:0000256" key="1">
    <source>
        <dbReference type="SAM" id="Phobius"/>
    </source>
</evidence>
<keyword evidence="1" id="KW-1133">Transmembrane helix</keyword>
<reference evidence="2" key="1">
    <citation type="submission" date="2020-06" db="EMBL/GenBank/DDBJ databases">
        <authorList>
            <person name="Li T."/>
            <person name="Hu X."/>
            <person name="Zhang T."/>
            <person name="Song X."/>
            <person name="Zhang H."/>
            <person name="Dai N."/>
            <person name="Sheng W."/>
            <person name="Hou X."/>
            <person name="Wei L."/>
        </authorList>
    </citation>
    <scope>NUCLEOTIDE SEQUENCE</scope>
    <source>
        <strain evidence="2">G01</strain>
        <tissue evidence="2">Leaf</tissue>
    </source>
</reference>
<feature type="transmembrane region" description="Helical" evidence="1">
    <location>
        <begin position="85"/>
        <end position="102"/>
    </location>
</feature>
<name>A0AAW2MJ04_9LAMI</name>
<dbReference type="AlphaFoldDB" id="A0AAW2MJ04"/>
<dbReference type="EMBL" id="JACGWK010000010">
    <property type="protein sequence ID" value="KAL0331141.1"/>
    <property type="molecule type" value="Genomic_DNA"/>
</dbReference>
<proteinExistence type="predicted"/>
<keyword evidence="1" id="KW-0472">Membrane</keyword>
<sequence>MYQEVSAGEPATRFSVLIGLRSCDSFPCVFVWYSPALTSADCFPALQKTVKNGLHILLGGISALALVVFFRFFVLTRIKYGPARYWAILFIFWFLVFGIWASRTHGARAT</sequence>
<protein>
    <submittedName>
        <fullName evidence="2">Uncharacterized protein</fullName>
    </submittedName>
</protein>
<gene>
    <name evidence="2" type="ORF">Sangu_1659600</name>
</gene>
<comment type="caution">
    <text evidence="2">The sequence shown here is derived from an EMBL/GenBank/DDBJ whole genome shotgun (WGS) entry which is preliminary data.</text>
</comment>
<organism evidence="2">
    <name type="scientific">Sesamum angustifolium</name>
    <dbReference type="NCBI Taxonomy" id="2727405"/>
    <lineage>
        <taxon>Eukaryota</taxon>
        <taxon>Viridiplantae</taxon>
        <taxon>Streptophyta</taxon>
        <taxon>Embryophyta</taxon>
        <taxon>Tracheophyta</taxon>
        <taxon>Spermatophyta</taxon>
        <taxon>Magnoliopsida</taxon>
        <taxon>eudicotyledons</taxon>
        <taxon>Gunneridae</taxon>
        <taxon>Pentapetalae</taxon>
        <taxon>asterids</taxon>
        <taxon>lamiids</taxon>
        <taxon>Lamiales</taxon>
        <taxon>Pedaliaceae</taxon>
        <taxon>Sesamum</taxon>
    </lineage>
</organism>